<proteinExistence type="inferred from homology"/>
<keyword evidence="2" id="KW-0378">Hydrolase</keyword>
<dbReference type="EMBL" id="HBKR01014559">
    <property type="protein sequence ID" value="CAE2301854.1"/>
    <property type="molecule type" value="Transcribed_RNA"/>
</dbReference>
<keyword evidence="4" id="KW-0342">GTP-binding</keyword>
<keyword evidence="5" id="KW-0143">Chaperone</keyword>
<evidence type="ECO:0000256" key="4">
    <source>
        <dbReference type="ARBA" id="ARBA00023134"/>
    </source>
</evidence>
<evidence type="ECO:0000259" key="8">
    <source>
        <dbReference type="SMART" id="SM00833"/>
    </source>
</evidence>
<dbReference type="GO" id="GO:0005525">
    <property type="term" value="F:GTP binding"/>
    <property type="evidence" value="ECO:0007669"/>
    <property type="project" value="UniProtKB-KW"/>
</dbReference>
<evidence type="ECO:0000256" key="1">
    <source>
        <dbReference type="ARBA" id="ARBA00022741"/>
    </source>
</evidence>
<dbReference type="GO" id="GO:0005737">
    <property type="term" value="C:cytoplasm"/>
    <property type="evidence" value="ECO:0007669"/>
    <property type="project" value="TreeGrafter"/>
</dbReference>
<dbReference type="Gene3D" id="3.40.50.300">
    <property type="entry name" value="P-loop containing nucleotide triphosphate hydrolases"/>
    <property type="match status" value="1"/>
</dbReference>
<dbReference type="CDD" id="cd03112">
    <property type="entry name" value="CobW-like"/>
    <property type="match status" value="1"/>
</dbReference>
<keyword evidence="3" id="KW-0862">Zinc</keyword>
<comment type="catalytic activity">
    <reaction evidence="7">
        <text>GTP + H2O = GDP + phosphate + H(+)</text>
        <dbReference type="Rhea" id="RHEA:19669"/>
        <dbReference type="ChEBI" id="CHEBI:15377"/>
        <dbReference type="ChEBI" id="CHEBI:15378"/>
        <dbReference type="ChEBI" id="CHEBI:37565"/>
        <dbReference type="ChEBI" id="CHEBI:43474"/>
        <dbReference type="ChEBI" id="CHEBI:58189"/>
    </reaction>
    <physiologicalReaction direction="left-to-right" evidence="7">
        <dbReference type="Rhea" id="RHEA:19670"/>
    </physiologicalReaction>
</comment>
<feature type="domain" description="CobW C-terminal" evidence="8">
    <location>
        <begin position="249"/>
        <end position="353"/>
    </location>
</feature>
<dbReference type="Pfam" id="PF02492">
    <property type="entry name" value="cobW"/>
    <property type="match status" value="1"/>
</dbReference>
<dbReference type="Pfam" id="PF07683">
    <property type="entry name" value="CobW_C"/>
    <property type="match status" value="1"/>
</dbReference>
<gene>
    <name evidence="9" type="ORF">NAES01612_LOCUS9642</name>
</gene>
<protein>
    <recommendedName>
        <fullName evidence="8">CobW C-terminal domain-containing protein</fullName>
    </recommendedName>
</protein>
<accession>A0A7S4KQ15</accession>
<dbReference type="AlphaFoldDB" id="A0A7S4KQ15"/>
<dbReference type="PANTHER" id="PTHR13748">
    <property type="entry name" value="COBW-RELATED"/>
    <property type="match status" value="1"/>
</dbReference>
<dbReference type="PANTHER" id="PTHR13748:SF31">
    <property type="entry name" value="ZINC-REGULATED GTPASE METALLOPROTEIN ACTIVATOR 1A-RELATED"/>
    <property type="match status" value="1"/>
</dbReference>
<keyword evidence="1" id="KW-0547">Nucleotide-binding</keyword>
<dbReference type="InterPro" id="IPR003495">
    <property type="entry name" value="CobW/HypB/UreG_nucleotide-bd"/>
</dbReference>
<evidence type="ECO:0000256" key="3">
    <source>
        <dbReference type="ARBA" id="ARBA00022833"/>
    </source>
</evidence>
<dbReference type="InterPro" id="IPR051316">
    <property type="entry name" value="Zinc-reg_GTPase_activator"/>
</dbReference>
<evidence type="ECO:0000256" key="5">
    <source>
        <dbReference type="ARBA" id="ARBA00023186"/>
    </source>
</evidence>
<dbReference type="InterPro" id="IPR011629">
    <property type="entry name" value="CobW-like_C"/>
</dbReference>
<dbReference type="SUPFAM" id="SSF52540">
    <property type="entry name" value="P-loop containing nucleoside triphosphate hydrolases"/>
    <property type="match status" value="1"/>
</dbReference>
<dbReference type="SUPFAM" id="SSF90002">
    <property type="entry name" value="Hypothetical protein YjiA, C-terminal domain"/>
    <property type="match status" value="1"/>
</dbReference>
<dbReference type="SMART" id="SM00833">
    <property type="entry name" value="CobW_C"/>
    <property type="match status" value="1"/>
</dbReference>
<evidence type="ECO:0000256" key="2">
    <source>
        <dbReference type="ARBA" id="ARBA00022801"/>
    </source>
</evidence>
<evidence type="ECO:0000256" key="7">
    <source>
        <dbReference type="ARBA" id="ARBA00049117"/>
    </source>
</evidence>
<name>A0A7S4KQ15_9EUKA</name>
<evidence type="ECO:0000313" key="9">
    <source>
        <dbReference type="EMBL" id="CAE2301854.1"/>
    </source>
</evidence>
<dbReference type="GO" id="GO:0016787">
    <property type="term" value="F:hydrolase activity"/>
    <property type="evidence" value="ECO:0007669"/>
    <property type="project" value="UniProtKB-KW"/>
</dbReference>
<dbReference type="InterPro" id="IPR027417">
    <property type="entry name" value="P-loop_NTPase"/>
</dbReference>
<comment type="similarity">
    <text evidence="6">Belongs to the SIMIBI class G3E GTPase family. ZNG1 subfamily.</text>
</comment>
<dbReference type="InterPro" id="IPR036627">
    <property type="entry name" value="CobW-likC_sf"/>
</dbReference>
<dbReference type="Gene3D" id="3.30.1220.10">
    <property type="entry name" value="CobW-like, C-terminal domain"/>
    <property type="match status" value="1"/>
</dbReference>
<organism evidence="9">
    <name type="scientific">Paramoeba aestuarina</name>
    <dbReference type="NCBI Taxonomy" id="180227"/>
    <lineage>
        <taxon>Eukaryota</taxon>
        <taxon>Amoebozoa</taxon>
        <taxon>Discosea</taxon>
        <taxon>Flabellinia</taxon>
        <taxon>Dactylopodida</taxon>
        <taxon>Paramoebidae</taxon>
        <taxon>Paramoeba</taxon>
    </lineage>
</organism>
<evidence type="ECO:0000256" key="6">
    <source>
        <dbReference type="ARBA" id="ARBA00034320"/>
    </source>
</evidence>
<sequence>MDCYTDSNKKVPVTILTGFLGSGKTTFLRHILVEQSERKVAVIQNEFGESIGIEEAVVMGSGGENSEWLELPNGCVCCSVRGDLVLTVEGLLERRKDLDNVIIETTGLADPGSVAGCFWLDNELESQLFLDSILTIIDAKHIQNHLSGKSGSGSEARRQIAFGDQIIVNKTDLVTKEYLLSLEKDIKLINPTASLLYSSYSKVPVNDVLGVGAFTTSSKPQWLESYGKNTTHTHEEKEEKEVLGHQSVVSTCAICVEERLDEDKLTRWLGGWMWRQEDEDDLAKQYGGEIYRVKGVVYTKESEFAHWLQGVGTLFEVDETNQPIQNAETPSKIVVIGSSLNEDALNKTFTEIVTSKEGGD</sequence>
<reference evidence="9" key="1">
    <citation type="submission" date="2021-01" db="EMBL/GenBank/DDBJ databases">
        <authorList>
            <person name="Corre E."/>
            <person name="Pelletier E."/>
            <person name="Niang G."/>
            <person name="Scheremetjew M."/>
            <person name="Finn R."/>
            <person name="Kale V."/>
            <person name="Holt S."/>
            <person name="Cochrane G."/>
            <person name="Meng A."/>
            <person name="Brown T."/>
            <person name="Cohen L."/>
        </authorList>
    </citation>
    <scope>NUCLEOTIDE SEQUENCE</scope>
    <source>
        <strain evidence="9">SoJaBio B1-5/56/2</strain>
    </source>
</reference>